<name>A0A5R9INX2_9GAMM</name>
<comment type="caution">
    <text evidence="2">The sequence shown here is derived from an EMBL/GenBank/DDBJ whole genome shotgun (WGS) entry which is preliminary data.</text>
</comment>
<evidence type="ECO:0000256" key="1">
    <source>
        <dbReference type="SAM" id="SignalP"/>
    </source>
</evidence>
<dbReference type="PROSITE" id="PS51257">
    <property type="entry name" value="PROKAR_LIPOPROTEIN"/>
    <property type="match status" value="1"/>
</dbReference>
<accession>A0A5R9INX2</accession>
<gene>
    <name evidence="2" type="ORF">FE810_05435</name>
</gene>
<reference evidence="2 3" key="1">
    <citation type="submission" date="2019-05" db="EMBL/GenBank/DDBJ databases">
        <title>Genome sequences of Thalassotalea litorea 1K03283.</title>
        <authorList>
            <person name="Zhang D."/>
        </authorList>
    </citation>
    <scope>NUCLEOTIDE SEQUENCE [LARGE SCALE GENOMIC DNA]</scope>
    <source>
        <strain evidence="2 3">MCCC 1K03283</strain>
    </source>
</reference>
<keyword evidence="3" id="KW-1185">Reference proteome</keyword>
<dbReference type="AlphaFoldDB" id="A0A5R9INX2"/>
<proteinExistence type="predicted"/>
<sequence length="359" mass="39746">MKKNNRVGLCASAVLMACSSACHSAYANMAEMMAPQNRAPIGVMGAHMHNQGEWMMSYRFMHMDMSGMLRGDQEISAEDVATQIANPYANPPMSPPTVRVVPEKMTSQMHMIGLMYSPSDDLTLMAMLNYLDKSMDLTTFSGGMGDTQLGSFTTQSSGLTDSSIGGLYRLFSGDTHHLHVNVNWLVPIGDIEASDDVLTPMNMRMPMRLPYGMQLGTGSHQLQAGLTYAGKVDNMSWGAQGLYTSVINDNDEDYRWGDSAQLSTWYGYRLSKKLSASLRLTYRHQQDIDGFDALIMAPVTTANPNNYGFERIDLGLGINTVISHGHRAALEWELPLYEDVNGVQMAMDSMLTLGYQYMF</sequence>
<evidence type="ECO:0000313" key="3">
    <source>
        <dbReference type="Proteomes" id="UP000307790"/>
    </source>
</evidence>
<protein>
    <submittedName>
        <fullName evidence="2">Transporter</fullName>
    </submittedName>
</protein>
<keyword evidence="1" id="KW-0732">Signal</keyword>
<feature type="chain" id="PRO_5024343423" evidence="1">
    <location>
        <begin position="28"/>
        <end position="359"/>
    </location>
</feature>
<organism evidence="2 3">
    <name type="scientific">Thalassotalea litorea</name>
    <dbReference type="NCBI Taxonomy" id="2020715"/>
    <lineage>
        <taxon>Bacteria</taxon>
        <taxon>Pseudomonadati</taxon>
        <taxon>Pseudomonadota</taxon>
        <taxon>Gammaproteobacteria</taxon>
        <taxon>Alteromonadales</taxon>
        <taxon>Colwelliaceae</taxon>
        <taxon>Thalassotalea</taxon>
    </lineage>
</organism>
<dbReference type="Proteomes" id="UP000307790">
    <property type="component" value="Unassembled WGS sequence"/>
</dbReference>
<evidence type="ECO:0000313" key="2">
    <source>
        <dbReference type="EMBL" id="TLU66163.1"/>
    </source>
</evidence>
<dbReference type="RefSeq" id="WP_138319039.1">
    <property type="nucleotide sequence ID" value="NZ_VCBC01000005.1"/>
</dbReference>
<dbReference type="OrthoDB" id="5450709at2"/>
<feature type="signal peptide" evidence="1">
    <location>
        <begin position="1"/>
        <end position="27"/>
    </location>
</feature>
<dbReference type="EMBL" id="VCBC01000005">
    <property type="protein sequence ID" value="TLU66163.1"/>
    <property type="molecule type" value="Genomic_DNA"/>
</dbReference>